<accession>A0A0R1NKA5</accession>
<dbReference type="PANTHER" id="PTHR11113">
    <property type="entry name" value="N-ACETYLGLUCOSAMINE-6-PHOSPHATE DEACETYLASE"/>
    <property type="match status" value="1"/>
</dbReference>
<feature type="binding site" evidence="7">
    <location>
        <position position="203"/>
    </location>
    <ligand>
        <name>Zn(2+)</name>
        <dbReference type="ChEBI" id="CHEBI:29105"/>
    </ligand>
</feature>
<reference evidence="9 10" key="1">
    <citation type="journal article" date="2015" name="Genome Announc.">
        <title>Expanding the biotechnology potential of lactobacilli through comparative genomics of 213 strains and associated genera.</title>
        <authorList>
            <person name="Sun Z."/>
            <person name="Harris H.M."/>
            <person name="McCann A."/>
            <person name="Guo C."/>
            <person name="Argimon S."/>
            <person name="Zhang W."/>
            <person name="Yang X."/>
            <person name="Jeffery I.B."/>
            <person name="Cooney J.C."/>
            <person name="Kagawa T.F."/>
            <person name="Liu W."/>
            <person name="Song Y."/>
            <person name="Salvetti E."/>
            <person name="Wrobel A."/>
            <person name="Rasinkangas P."/>
            <person name="Parkhill J."/>
            <person name="Rea M.C."/>
            <person name="O'Sullivan O."/>
            <person name="Ritari J."/>
            <person name="Douillard F.P."/>
            <person name="Paul Ross R."/>
            <person name="Yang R."/>
            <person name="Briner A.E."/>
            <person name="Felis G.E."/>
            <person name="de Vos W.M."/>
            <person name="Barrangou R."/>
            <person name="Klaenhammer T.R."/>
            <person name="Caufield P.W."/>
            <person name="Cui Y."/>
            <person name="Zhang H."/>
            <person name="O'Toole P.W."/>
        </authorList>
    </citation>
    <scope>NUCLEOTIDE SEQUENCE [LARGE SCALE GENOMIC DNA]</scope>
    <source>
        <strain evidence="9 10">DSM 10532</strain>
    </source>
</reference>
<feature type="binding site" evidence="7">
    <location>
        <position position="137"/>
    </location>
    <ligand>
        <name>Zn(2+)</name>
        <dbReference type="ChEBI" id="CHEBI:29105"/>
    </ligand>
</feature>
<comment type="cofactor">
    <cofactor evidence="7">
        <name>a divalent metal cation</name>
        <dbReference type="ChEBI" id="CHEBI:60240"/>
    </cofactor>
    <text evidence="7">Binds 1 divalent metal cation per subunit.</text>
</comment>
<dbReference type="Gene3D" id="2.30.40.10">
    <property type="entry name" value="Urease, subunit C, domain 1"/>
    <property type="match status" value="1"/>
</dbReference>
<evidence type="ECO:0000313" key="9">
    <source>
        <dbReference type="EMBL" id="KRL20880.1"/>
    </source>
</evidence>
<dbReference type="STRING" id="1423748.FC37_GL001728"/>
<dbReference type="GO" id="GO:0008448">
    <property type="term" value="F:N-acetylglucosamine-6-phosphate deacetylase activity"/>
    <property type="evidence" value="ECO:0007669"/>
    <property type="project" value="InterPro"/>
</dbReference>
<dbReference type="EMBL" id="AZEL01000053">
    <property type="protein sequence ID" value="KRL20880.1"/>
    <property type="molecule type" value="Genomic_DNA"/>
</dbReference>
<keyword evidence="4 5" id="KW-0119">Carbohydrate metabolism</keyword>
<gene>
    <name evidence="9" type="ORF">FC37_GL001728</name>
</gene>
<feature type="active site" description="Proton donor/acceptor" evidence="6">
    <location>
        <position position="282"/>
    </location>
</feature>
<organism evidence="9 10">
    <name type="scientific">Lactobacillus gallinarum DSM 10532 = JCM 2011</name>
    <dbReference type="NCBI Taxonomy" id="1423748"/>
    <lineage>
        <taxon>Bacteria</taxon>
        <taxon>Bacillati</taxon>
        <taxon>Bacillota</taxon>
        <taxon>Bacilli</taxon>
        <taxon>Lactobacillales</taxon>
        <taxon>Lactobacillaceae</taxon>
        <taxon>Lactobacillus</taxon>
    </lineage>
</organism>
<feature type="binding site" evidence="7">
    <location>
        <position position="224"/>
    </location>
    <ligand>
        <name>Zn(2+)</name>
        <dbReference type="ChEBI" id="CHEBI:29105"/>
    </ligand>
</feature>
<proteinExistence type="inferred from homology"/>
<evidence type="ECO:0000256" key="3">
    <source>
        <dbReference type="ARBA" id="ARBA00022801"/>
    </source>
</evidence>
<dbReference type="Gene3D" id="3.20.20.140">
    <property type="entry name" value="Metal-dependent hydrolases"/>
    <property type="match status" value="1"/>
</dbReference>
<dbReference type="GO" id="GO:0046872">
    <property type="term" value="F:metal ion binding"/>
    <property type="evidence" value="ECO:0007669"/>
    <property type="project" value="UniProtKB-KW"/>
</dbReference>
<dbReference type="PATRIC" id="fig|1423748.3.peg.1796"/>
<dbReference type="InterPro" id="IPR011059">
    <property type="entry name" value="Metal-dep_hydrolase_composite"/>
</dbReference>
<dbReference type="PANTHER" id="PTHR11113:SF14">
    <property type="entry name" value="N-ACETYLGLUCOSAMINE-6-PHOSPHATE DEACETYLASE"/>
    <property type="match status" value="1"/>
</dbReference>
<feature type="domain" description="Amidohydrolase-related" evidence="8">
    <location>
        <begin position="60"/>
        <end position="386"/>
    </location>
</feature>
<dbReference type="NCBIfam" id="TIGR00221">
    <property type="entry name" value="nagA"/>
    <property type="match status" value="1"/>
</dbReference>
<dbReference type="CDD" id="cd00854">
    <property type="entry name" value="NagA"/>
    <property type="match status" value="1"/>
</dbReference>
<evidence type="ECO:0000256" key="5">
    <source>
        <dbReference type="PIRNR" id="PIRNR038994"/>
    </source>
</evidence>
<keyword evidence="3 5" id="KW-0378">Hydrolase</keyword>
<dbReference type="InterPro" id="IPR032466">
    <property type="entry name" value="Metal_Hydrolase"/>
</dbReference>
<evidence type="ECO:0000256" key="6">
    <source>
        <dbReference type="PIRSR" id="PIRSR038994-1"/>
    </source>
</evidence>
<evidence type="ECO:0000259" key="8">
    <source>
        <dbReference type="Pfam" id="PF01979"/>
    </source>
</evidence>
<dbReference type="Proteomes" id="UP000051311">
    <property type="component" value="Unassembled WGS sequence"/>
</dbReference>
<dbReference type="PIRSF" id="PIRSF038994">
    <property type="entry name" value="NagA"/>
    <property type="match status" value="1"/>
</dbReference>
<evidence type="ECO:0000256" key="4">
    <source>
        <dbReference type="ARBA" id="ARBA00023277"/>
    </source>
</evidence>
<name>A0A0R1NKA5_9LACO</name>
<evidence type="ECO:0000313" key="10">
    <source>
        <dbReference type="Proteomes" id="UP000051311"/>
    </source>
</evidence>
<dbReference type="InterPro" id="IPR006680">
    <property type="entry name" value="Amidohydro-rel"/>
</dbReference>
<keyword evidence="2 7" id="KW-0479">Metal-binding</keyword>
<protein>
    <submittedName>
        <fullName evidence="9">N-acetylglucosamine-6-phosphate deacetylase</fullName>
    </submittedName>
</protein>
<dbReference type="GO" id="GO:0006046">
    <property type="term" value="P:N-acetylglucosamine catabolic process"/>
    <property type="evidence" value="ECO:0007669"/>
    <property type="project" value="TreeGrafter"/>
</dbReference>
<evidence type="ECO:0000256" key="2">
    <source>
        <dbReference type="ARBA" id="ARBA00022723"/>
    </source>
</evidence>
<comment type="caution">
    <text evidence="9">The sequence shown here is derived from an EMBL/GenBank/DDBJ whole genome shotgun (WGS) entry which is preliminary data.</text>
</comment>
<dbReference type="Pfam" id="PF01979">
    <property type="entry name" value="Amidohydro_1"/>
    <property type="match status" value="1"/>
</dbReference>
<sequence>MNNMGRKMMTYFIHADKFFLENKTEIGGYLEVDDHGKFGFYYPEDEKPEGKIVDYTGKWIAPGLVDTHIHGLVNEDSMKSDWEGINKISEGLLKAGVTSWLPTTITDSDKHLIETCEKYAAHKGEETGAKIQGLHFEGPYFTPKHAGAENPKYMRDPSIEELRRYEEASDGMLIKMSMAPERKGSKEFVRQAVKDGIIISLGHSASDYKDAIACVEAGATMFCHTYNGMEPMSQHAPNLLGAAYSARLVTDELICDGHHVLEPTVRALVRAKGPEHICLITDCMQAGLMPDGDYMLGELPVYVKDGMARLKDGDNLAGSILLLKQAVKNLVDWNVVTPEDAIMMASYVPARSINKLDKCGSIKPDKPADFIVLNPDMTLSETYLDGVSRYKA</sequence>
<dbReference type="InterPro" id="IPR003764">
    <property type="entry name" value="GlcNAc_6-P_deAcase"/>
</dbReference>
<dbReference type="AlphaFoldDB" id="A0A0R1NKA5"/>
<evidence type="ECO:0000256" key="1">
    <source>
        <dbReference type="ARBA" id="ARBA00010716"/>
    </source>
</evidence>
<dbReference type="eggNOG" id="COG1820">
    <property type="taxonomic scope" value="Bacteria"/>
</dbReference>
<dbReference type="SUPFAM" id="SSF51556">
    <property type="entry name" value="Metallo-dependent hydrolases"/>
    <property type="match status" value="1"/>
</dbReference>
<comment type="similarity">
    <text evidence="1 5">Belongs to the metallo-dependent hydrolases superfamily. NagA family.</text>
</comment>
<evidence type="ECO:0000256" key="7">
    <source>
        <dbReference type="PIRSR" id="PIRSR038994-3"/>
    </source>
</evidence>
<dbReference type="SUPFAM" id="SSF51338">
    <property type="entry name" value="Composite domain of metallo-dependent hydrolases"/>
    <property type="match status" value="1"/>
</dbReference>